<dbReference type="PANTHER" id="PTHR35632:SF4">
    <property type="entry name" value="CYSTEINE-RICH PROTEIN"/>
    <property type="match status" value="1"/>
</dbReference>
<dbReference type="PaxDb" id="4097-A0A1S3ZFM9"/>
<dbReference type="AlphaFoldDB" id="A0A1S3ZFM9"/>
<name>A0A1S3ZFM9_TOBAC</name>
<reference evidence="2 3" key="1">
    <citation type="submission" date="2025-04" db="UniProtKB">
        <authorList>
            <consortium name="RefSeq"/>
        </authorList>
    </citation>
    <scope>IDENTIFICATION</scope>
</reference>
<gene>
    <name evidence="2" type="primary">LOC107786220</name>
    <name evidence="3" type="synonym">LOC107787123</name>
</gene>
<dbReference type="RefSeq" id="XP_016463154.1">
    <property type="nucleotide sequence ID" value="XM_016607668.1"/>
</dbReference>
<proteinExistence type="predicted"/>
<organism evidence="2">
    <name type="scientific">Nicotiana tabacum</name>
    <name type="common">Common tobacco</name>
    <dbReference type="NCBI Taxonomy" id="4097"/>
    <lineage>
        <taxon>Eukaryota</taxon>
        <taxon>Viridiplantae</taxon>
        <taxon>Streptophyta</taxon>
        <taxon>Embryophyta</taxon>
        <taxon>Tracheophyta</taxon>
        <taxon>Spermatophyta</taxon>
        <taxon>Magnoliopsida</taxon>
        <taxon>eudicotyledons</taxon>
        <taxon>Gunneridae</taxon>
        <taxon>Pentapetalae</taxon>
        <taxon>asterids</taxon>
        <taxon>lamiids</taxon>
        <taxon>Solanales</taxon>
        <taxon>Solanaceae</taxon>
        <taxon>Nicotianoideae</taxon>
        <taxon>Nicotianeae</taxon>
        <taxon>Nicotiana</taxon>
    </lineage>
</organism>
<keyword evidence="1" id="KW-0732">Signal</keyword>
<dbReference type="InterPro" id="IPR015333">
    <property type="entry name" value="Pollen_allergen_ole-e-6"/>
</dbReference>
<dbReference type="OMA" id="DCYHTCH"/>
<dbReference type="InterPro" id="IPR036466">
    <property type="entry name" value="Pollen_allergen_ole-e-6_sf"/>
</dbReference>
<evidence type="ECO:0000313" key="2">
    <source>
        <dbReference type="RefSeq" id="XP_016463154.1"/>
    </source>
</evidence>
<evidence type="ECO:0000313" key="3">
    <source>
        <dbReference type="RefSeq" id="XP_016464136.1"/>
    </source>
</evidence>
<protein>
    <submittedName>
        <fullName evidence="2 3">Major pollen allergen Ole e 6-like</fullName>
    </submittedName>
</protein>
<accession>A0A1S3ZFM9</accession>
<dbReference type="RefSeq" id="XP_016464136.1">
    <property type="nucleotide sequence ID" value="XM_016608650.1"/>
</dbReference>
<dbReference type="SUPFAM" id="SSF111388">
    <property type="entry name" value="Pollen allergen ole e 6"/>
    <property type="match status" value="1"/>
</dbReference>
<evidence type="ECO:0000256" key="1">
    <source>
        <dbReference type="SAM" id="SignalP"/>
    </source>
</evidence>
<feature type="chain" id="PRO_5015069860" evidence="1">
    <location>
        <begin position="29"/>
        <end position="76"/>
    </location>
</feature>
<dbReference type="KEGG" id="nta:107786220"/>
<dbReference type="Gene3D" id="1.10.287.720">
    <property type="entry name" value="Pollen allergen ole e 6"/>
    <property type="match status" value="1"/>
</dbReference>
<dbReference type="KEGG" id="nta:107787123"/>
<dbReference type="SMR" id="A0A1S3ZFM9"/>
<dbReference type="OrthoDB" id="1869791at2759"/>
<sequence>MEAKKLVAVFLMCMVVLTAVSNVPKAEATEEEFKDCYNTCHQECSQQGHGYTYCEMKCDTECSMKEIRAQFPKFKA</sequence>
<dbReference type="PANTHER" id="PTHR35632">
    <property type="entry name" value="MAJOR POLLEN ALLERGEN OLE E 6-LIKE"/>
    <property type="match status" value="1"/>
</dbReference>
<feature type="signal peptide" evidence="1">
    <location>
        <begin position="1"/>
        <end position="28"/>
    </location>
</feature>
<dbReference type="Pfam" id="PF09253">
    <property type="entry name" value="Ole_e_6"/>
    <property type="match status" value="1"/>
</dbReference>